<dbReference type="RefSeq" id="WP_004696154.1">
    <property type="nucleotide sequence ID" value="NZ_BBTB01000005.1"/>
</dbReference>
<dbReference type="EMBL" id="CP065666">
    <property type="protein sequence ID" value="QPS04950.1"/>
    <property type="molecule type" value="Genomic_DNA"/>
</dbReference>
<sequence>MKNDKLILCLFGSLMLSACVSNPLSSSDDDGISAIKMASHAKCMDEIETNPTWIMGSKLLSEDQKQKKKREVCNCVGDNSPKVLSKEQLALAAIDPKAKATYGALAATKTTATCASEMLN</sequence>
<evidence type="ECO:0000313" key="4">
    <source>
        <dbReference type="Proteomes" id="UP000254227"/>
    </source>
</evidence>
<name>A0A380U1N5_ACIJO</name>
<dbReference type="Proteomes" id="UP000254227">
    <property type="component" value="Unassembled WGS sequence"/>
</dbReference>
<gene>
    <name evidence="2" type="ORF">I6G67_05725</name>
    <name evidence="3" type="ORF">NCTC10308_01610</name>
</gene>
<protein>
    <submittedName>
        <fullName evidence="3">Signal peptide</fullName>
    </submittedName>
</protein>
<keyword evidence="1" id="KW-0732">Signal</keyword>
<dbReference type="EMBL" id="UFRV01000006">
    <property type="protein sequence ID" value="SUT94990.1"/>
    <property type="molecule type" value="Genomic_DNA"/>
</dbReference>
<reference evidence="2 5" key="2">
    <citation type="submission" date="2020-12" db="EMBL/GenBank/DDBJ databases">
        <title>FDA dAtabase for Regulatory Grade micrObial Sequences (FDA-ARGOS): Supporting development and validation of Infectious Disease Dx tests.</title>
        <authorList>
            <person name="Sproer C."/>
            <person name="Gronow S."/>
            <person name="Severitt S."/>
            <person name="Schroder I."/>
            <person name="Tallon L."/>
            <person name="Sadzewicz L."/>
            <person name="Zhao X."/>
            <person name="Boylan J."/>
            <person name="Ott S."/>
            <person name="Bowen H."/>
            <person name="Vavikolanu K."/>
            <person name="Mehta A."/>
            <person name="Aluvathingal J."/>
            <person name="Nadendla S."/>
            <person name="Lowell S."/>
            <person name="Myers T."/>
            <person name="Yan Y."/>
            <person name="Sichtig H."/>
        </authorList>
    </citation>
    <scope>NUCLEOTIDE SEQUENCE [LARGE SCALE GENOMIC DNA]</scope>
    <source>
        <strain evidence="2 5">FDAARGOS_910</strain>
    </source>
</reference>
<feature type="chain" id="PRO_5041807705" evidence="1">
    <location>
        <begin position="19"/>
        <end position="120"/>
    </location>
</feature>
<feature type="signal peptide" evidence="1">
    <location>
        <begin position="1"/>
        <end position="18"/>
    </location>
</feature>
<accession>A0A380U1N5</accession>
<evidence type="ECO:0000256" key="1">
    <source>
        <dbReference type="SAM" id="SignalP"/>
    </source>
</evidence>
<proteinExistence type="predicted"/>
<evidence type="ECO:0000313" key="2">
    <source>
        <dbReference type="EMBL" id="QPS04950.1"/>
    </source>
</evidence>
<evidence type="ECO:0000313" key="5">
    <source>
        <dbReference type="Proteomes" id="UP000595107"/>
    </source>
</evidence>
<dbReference type="PROSITE" id="PS51257">
    <property type="entry name" value="PROKAR_LIPOPROTEIN"/>
    <property type="match status" value="1"/>
</dbReference>
<reference evidence="3 4" key="1">
    <citation type="submission" date="2018-06" db="EMBL/GenBank/DDBJ databases">
        <authorList>
            <consortium name="Pathogen Informatics"/>
            <person name="Doyle S."/>
        </authorList>
    </citation>
    <scope>NUCLEOTIDE SEQUENCE [LARGE SCALE GENOMIC DNA]</scope>
    <source>
        <strain evidence="3 4">NCTC10308</strain>
    </source>
</reference>
<dbReference type="AlphaFoldDB" id="A0A380U1N5"/>
<dbReference type="Proteomes" id="UP000595107">
    <property type="component" value="Chromosome"/>
</dbReference>
<organism evidence="3 4">
    <name type="scientific">Acinetobacter johnsonii</name>
    <dbReference type="NCBI Taxonomy" id="40214"/>
    <lineage>
        <taxon>Bacteria</taxon>
        <taxon>Pseudomonadati</taxon>
        <taxon>Pseudomonadota</taxon>
        <taxon>Gammaproteobacteria</taxon>
        <taxon>Moraxellales</taxon>
        <taxon>Moraxellaceae</taxon>
        <taxon>Acinetobacter</taxon>
    </lineage>
</organism>
<dbReference type="GeneID" id="56339445"/>
<evidence type="ECO:0000313" key="3">
    <source>
        <dbReference type="EMBL" id="SUT94990.1"/>
    </source>
</evidence>